<accession>A0A1B2RBT9</accession>
<geneLocation type="plasmid" evidence="1">
    <name>pFR260</name>
</geneLocation>
<dbReference type="AlphaFoldDB" id="A0A1B2RBT9"/>
<reference evidence="1" key="1">
    <citation type="submission" date="2016-05" db="EMBL/GenBank/DDBJ databases">
        <title>Complete sequence and organization of pFR260, the Bacillus thuringiensis INTA Fr7-4 plasmid harbouring the insecticidal genes.</title>
        <authorList>
            <person name="Navas L.E."/>
            <person name="Amadio A.F."/>
            <person name="Ortiz E.M."/>
            <person name="Sauka D.H."/>
            <person name="Benintende G.B."/>
            <person name="Zandomeni R.O."/>
            <person name="Berretta M.F."/>
        </authorList>
    </citation>
    <scope>NUCLEOTIDE SEQUENCE</scope>
    <source>
        <strain evidence="1">INTA Fr7-4</strain>
        <plasmid evidence="1">pFR260</plasmid>
    </source>
</reference>
<gene>
    <name evidence="2" type="ORF">FME64_28005</name>
    <name evidence="1" type="ORF">pFR260_021c</name>
</gene>
<evidence type="ECO:0000313" key="2">
    <source>
        <dbReference type="EMBL" id="MBN9901164.1"/>
    </source>
</evidence>
<name>A0A1B2RBT9_BACTU</name>
<reference evidence="2" key="3">
    <citation type="journal article" date="2021" name="J. Invertebr. Pathol.">
        <title>Molecular characterization of a Bacillus thuringiensis strain from Argentina, toxic against Lepidoptera and Coleoptera, based on its whole-genome and Cry protein analysis.</title>
        <authorList>
            <person name="Nicolas Lazarte J."/>
            <person name="Pia Valacco M."/>
            <person name="Moreno S."/>
            <person name="Salerno G.L."/>
            <person name="Beron C.M."/>
        </authorList>
    </citation>
    <scope>NUCLEOTIDE SEQUENCE</scope>
    <source>
        <strain evidence="2">FCC7</strain>
    </source>
</reference>
<dbReference type="EMBL" id="KX258624">
    <property type="protein sequence ID" value="AOB42118.1"/>
    <property type="molecule type" value="Genomic_DNA"/>
</dbReference>
<dbReference type="Proteomes" id="UP000775627">
    <property type="component" value="Unassembled WGS sequence"/>
</dbReference>
<sequence>MCTSNIASANVSFEKLKSQEEYEKSTASICPNCKKRSFRELYNNHPKWIQFCLCCNYREVNTLESPFVY</sequence>
<proteinExistence type="predicted"/>
<protein>
    <submittedName>
        <fullName evidence="1">Uncharacterized protein</fullName>
    </submittedName>
</protein>
<dbReference type="EMBL" id="VIXF01000003">
    <property type="protein sequence ID" value="MBN9901164.1"/>
    <property type="molecule type" value="Genomic_DNA"/>
</dbReference>
<organism evidence="1">
    <name type="scientific">Bacillus thuringiensis</name>
    <dbReference type="NCBI Taxonomy" id="1428"/>
    <lineage>
        <taxon>Bacteria</taxon>
        <taxon>Bacillati</taxon>
        <taxon>Bacillota</taxon>
        <taxon>Bacilli</taxon>
        <taxon>Bacillales</taxon>
        <taxon>Bacillaceae</taxon>
        <taxon>Bacillus</taxon>
        <taxon>Bacillus cereus group</taxon>
    </lineage>
</organism>
<keyword evidence="1" id="KW-0614">Plasmid</keyword>
<reference evidence="2" key="2">
    <citation type="submission" date="2019-07" db="EMBL/GenBank/DDBJ databases">
        <authorList>
            <person name="Lazarte J.N."/>
            <person name="Poliero A."/>
            <person name="Beron C."/>
        </authorList>
    </citation>
    <scope>NUCLEOTIDE SEQUENCE</scope>
    <source>
        <strain evidence="2">FCC7</strain>
    </source>
</reference>
<evidence type="ECO:0000313" key="1">
    <source>
        <dbReference type="EMBL" id="AOB42118.1"/>
    </source>
</evidence>